<dbReference type="PANTHER" id="PTHR34075">
    <property type="entry name" value="BLR3430 PROTEIN"/>
    <property type="match status" value="1"/>
</dbReference>
<dbReference type="Pfam" id="PF12172">
    <property type="entry name" value="zf-ChsH2"/>
    <property type="match status" value="1"/>
</dbReference>
<dbReference type="Pfam" id="PF01796">
    <property type="entry name" value="OB_ChsH2_C"/>
    <property type="match status" value="1"/>
</dbReference>
<comment type="caution">
    <text evidence="4">The sequence shown here is derived from an EMBL/GenBank/DDBJ whole genome shotgun (WGS) entry which is preliminary data.</text>
</comment>
<gene>
    <name evidence="4" type="ORF">GKO32_03135</name>
</gene>
<keyword evidence="5" id="KW-1185">Reference proteome</keyword>
<protein>
    <submittedName>
        <fullName evidence="4">DNA-binding protein</fullName>
    </submittedName>
</protein>
<feature type="domain" description="ChsH2 C-terminal OB-fold" evidence="2">
    <location>
        <begin position="74"/>
        <end position="134"/>
    </location>
</feature>
<evidence type="ECO:0000313" key="4">
    <source>
        <dbReference type="EMBL" id="MTD52973.1"/>
    </source>
</evidence>
<dbReference type="Gene3D" id="6.10.30.10">
    <property type="match status" value="1"/>
</dbReference>
<accession>A0A6N7YVS4</accession>
<proteinExistence type="predicted"/>
<evidence type="ECO:0000256" key="1">
    <source>
        <dbReference type="SAM" id="MobiDB-lite"/>
    </source>
</evidence>
<dbReference type="InterPro" id="IPR022002">
    <property type="entry name" value="ChsH2_Znr"/>
</dbReference>
<organism evidence="4 5">
    <name type="scientific">Amycolatopsis pithecellobii</name>
    <dbReference type="NCBI Taxonomy" id="664692"/>
    <lineage>
        <taxon>Bacteria</taxon>
        <taxon>Bacillati</taxon>
        <taxon>Actinomycetota</taxon>
        <taxon>Actinomycetes</taxon>
        <taxon>Pseudonocardiales</taxon>
        <taxon>Pseudonocardiaceae</taxon>
        <taxon>Amycolatopsis</taxon>
    </lineage>
</organism>
<dbReference type="AlphaFoldDB" id="A0A6N7YVS4"/>
<reference evidence="4 5" key="1">
    <citation type="submission" date="2019-11" db="EMBL/GenBank/DDBJ databases">
        <title>Draft genome of Amycolatopsis RM579.</title>
        <authorList>
            <person name="Duangmal K."/>
            <person name="Mingma R."/>
        </authorList>
    </citation>
    <scope>NUCLEOTIDE SEQUENCE [LARGE SCALE GENOMIC DNA]</scope>
    <source>
        <strain evidence="4 5">RM579</strain>
    </source>
</reference>
<feature type="domain" description="ChsH2 rubredoxin-like zinc ribbon" evidence="3">
    <location>
        <begin position="38"/>
        <end position="72"/>
    </location>
</feature>
<dbReference type="GO" id="GO:0003677">
    <property type="term" value="F:DNA binding"/>
    <property type="evidence" value="ECO:0007669"/>
    <property type="project" value="UniProtKB-KW"/>
</dbReference>
<dbReference type="InterPro" id="IPR012340">
    <property type="entry name" value="NA-bd_OB-fold"/>
</dbReference>
<evidence type="ECO:0000259" key="3">
    <source>
        <dbReference type="Pfam" id="PF12172"/>
    </source>
</evidence>
<dbReference type="PANTHER" id="PTHR34075:SF5">
    <property type="entry name" value="BLR3430 PROTEIN"/>
    <property type="match status" value="1"/>
</dbReference>
<dbReference type="InterPro" id="IPR052513">
    <property type="entry name" value="Thioester_dehydratase-like"/>
</dbReference>
<dbReference type="Proteomes" id="UP000440096">
    <property type="component" value="Unassembled WGS sequence"/>
</dbReference>
<evidence type="ECO:0000259" key="2">
    <source>
        <dbReference type="Pfam" id="PF01796"/>
    </source>
</evidence>
<dbReference type="InterPro" id="IPR002878">
    <property type="entry name" value="ChsH2_C"/>
</dbReference>
<feature type="region of interest" description="Disordered" evidence="1">
    <location>
        <begin position="1"/>
        <end position="25"/>
    </location>
</feature>
<dbReference type="OrthoDB" id="7470921at2"/>
<dbReference type="EMBL" id="WMBA01000003">
    <property type="protein sequence ID" value="MTD52973.1"/>
    <property type="molecule type" value="Genomic_DNA"/>
</dbReference>
<sequence length="159" mass="17603">MHEQRSRSPAHAVRPGAGVPQDTGGRMSNDLVLTRFQDGLAERKLELPRCTDCGTLIWYPRARCPHCMSENLAWEQLSGTGTVYSYTVNRRGQGEYAGKDPFVIAYIELAEGPRVLSHVDIDDPGALRVGTTVRFSGGVAEGEKVRLTFEPEENGKEKR</sequence>
<keyword evidence="4" id="KW-0238">DNA-binding</keyword>
<evidence type="ECO:0000313" key="5">
    <source>
        <dbReference type="Proteomes" id="UP000440096"/>
    </source>
</evidence>
<name>A0A6N7YVS4_9PSEU</name>
<dbReference type="SUPFAM" id="SSF50249">
    <property type="entry name" value="Nucleic acid-binding proteins"/>
    <property type="match status" value="1"/>
</dbReference>